<evidence type="ECO:0000313" key="8">
    <source>
        <dbReference type="EMBL" id="EQD77412.1"/>
    </source>
</evidence>
<keyword evidence="3" id="KW-0677">Repeat</keyword>
<reference evidence="8" key="2">
    <citation type="journal article" date="2014" name="ISME J.">
        <title>Microbial stratification in low pH oxic and suboxic macroscopic growths along an acid mine drainage.</title>
        <authorList>
            <person name="Mendez-Garcia C."/>
            <person name="Mesa V."/>
            <person name="Sprenger R.R."/>
            <person name="Richter M."/>
            <person name="Diez M.S."/>
            <person name="Solano J."/>
            <person name="Bargiela R."/>
            <person name="Golyshina O.V."/>
            <person name="Manteca A."/>
            <person name="Ramos J.L."/>
            <person name="Gallego J.R."/>
            <person name="Llorente I."/>
            <person name="Martins Dos Santos V.A."/>
            <person name="Jensen O.N."/>
            <person name="Pelaez A.I."/>
            <person name="Sanchez J."/>
            <person name="Ferrer M."/>
        </authorList>
    </citation>
    <scope>NUCLEOTIDE SEQUENCE</scope>
</reference>
<dbReference type="InterPro" id="IPR035642">
    <property type="entry name" value="MraZ_N"/>
</dbReference>
<dbReference type="InterPro" id="IPR020603">
    <property type="entry name" value="MraZ_dom"/>
</dbReference>
<dbReference type="PANTHER" id="PTHR34701:SF1">
    <property type="entry name" value="TRANSCRIPTIONAL REGULATOR MRAZ"/>
    <property type="match status" value="1"/>
</dbReference>
<keyword evidence="6" id="KW-0804">Transcription</keyword>
<dbReference type="AlphaFoldDB" id="T1C5W4"/>
<name>T1C5W4_9ZZZZ</name>
<dbReference type="GO" id="GO:0003700">
    <property type="term" value="F:DNA-binding transcription factor activity"/>
    <property type="evidence" value="ECO:0007669"/>
    <property type="project" value="InterPro"/>
</dbReference>
<evidence type="ECO:0000259" key="7">
    <source>
        <dbReference type="PROSITE" id="PS51740"/>
    </source>
</evidence>
<dbReference type="GO" id="GO:2000143">
    <property type="term" value="P:negative regulation of DNA-templated transcription initiation"/>
    <property type="evidence" value="ECO:0007669"/>
    <property type="project" value="TreeGrafter"/>
</dbReference>
<dbReference type="InterPro" id="IPR003444">
    <property type="entry name" value="MraZ"/>
</dbReference>
<dbReference type="InterPro" id="IPR007159">
    <property type="entry name" value="SpoVT-AbrB_dom"/>
</dbReference>
<dbReference type="InterPro" id="IPR037914">
    <property type="entry name" value="SpoVT-AbrB_sf"/>
</dbReference>
<dbReference type="InterPro" id="IPR038619">
    <property type="entry name" value="MraZ_sf"/>
</dbReference>
<dbReference type="PANTHER" id="PTHR34701">
    <property type="entry name" value="TRANSCRIPTIONAL REGULATOR MRAZ"/>
    <property type="match status" value="1"/>
</dbReference>
<accession>T1C5W4</accession>
<comment type="caution">
    <text evidence="8">The sequence shown here is derived from an EMBL/GenBank/DDBJ whole genome shotgun (WGS) entry which is preliminary data.</text>
</comment>
<keyword evidence="2" id="KW-0963">Cytoplasm</keyword>
<dbReference type="CDD" id="cd16320">
    <property type="entry name" value="MraZ_N"/>
    <property type="match status" value="1"/>
</dbReference>
<proteinExistence type="inferred from homology"/>
<feature type="non-terminal residue" evidence="8">
    <location>
        <position position="86"/>
    </location>
</feature>
<evidence type="ECO:0000256" key="2">
    <source>
        <dbReference type="ARBA" id="ARBA00022490"/>
    </source>
</evidence>
<evidence type="ECO:0000256" key="6">
    <source>
        <dbReference type="ARBA" id="ARBA00023163"/>
    </source>
</evidence>
<dbReference type="PROSITE" id="PS51740">
    <property type="entry name" value="SPOVT_ABRB"/>
    <property type="match status" value="1"/>
</dbReference>
<reference evidence="8" key="1">
    <citation type="submission" date="2013-08" db="EMBL/GenBank/DDBJ databases">
        <authorList>
            <person name="Mendez C."/>
            <person name="Richter M."/>
            <person name="Ferrer M."/>
            <person name="Sanchez J."/>
        </authorList>
    </citation>
    <scope>NUCLEOTIDE SEQUENCE</scope>
</reference>
<dbReference type="GO" id="GO:0000976">
    <property type="term" value="F:transcription cis-regulatory region binding"/>
    <property type="evidence" value="ECO:0007669"/>
    <property type="project" value="TreeGrafter"/>
</dbReference>
<protein>
    <recommendedName>
        <fullName evidence="1">Transcriptional regulator MraZ</fullName>
    </recommendedName>
</protein>
<dbReference type="EMBL" id="AUZX01002190">
    <property type="protein sequence ID" value="EQD77412.1"/>
    <property type="molecule type" value="Genomic_DNA"/>
</dbReference>
<evidence type="ECO:0000256" key="3">
    <source>
        <dbReference type="ARBA" id="ARBA00022737"/>
    </source>
</evidence>
<gene>
    <name evidence="8" type="ORF">B1A_02972</name>
</gene>
<dbReference type="Pfam" id="PF02381">
    <property type="entry name" value="MraZ"/>
    <property type="match status" value="1"/>
</dbReference>
<dbReference type="SUPFAM" id="SSF89447">
    <property type="entry name" value="AbrB/MazE/MraZ-like"/>
    <property type="match status" value="1"/>
</dbReference>
<dbReference type="Gene3D" id="3.40.1550.20">
    <property type="entry name" value="Transcriptional regulator MraZ domain"/>
    <property type="match status" value="1"/>
</dbReference>
<evidence type="ECO:0000256" key="4">
    <source>
        <dbReference type="ARBA" id="ARBA00023015"/>
    </source>
</evidence>
<keyword evidence="4" id="KW-0805">Transcription regulation</keyword>
<keyword evidence="5" id="KW-0238">DNA-binding</keyword>
<dbReference type="HAMAP" id="MF_01008">
    <property type="entry name" value="MraZ"/>
    <property type="match status" value="1"/>
</dbReference>
<feature type="domain" description="SpoVT-AbrB" evidence="7">
    <location>
        <begin position="5"/>
        <end position="47"/>
    </location>
</feature>
<organism evidence="8">
    <name type="scientific">mine drainage metagenome</name>
    <dbReference type="NCBI Taxonomy" id="410659"/>
    <lineage>
        <taxon>unclassified sequences</taxon>
        <taxon>metagenomes</taxon>
        <taxon>ecological metagenomes</taxon>
    </lineage>
</organism>
<sequence length="86" mass="9934">MFMGEFRHSLDDKGRLFIPARMRDELGPRFVITKGLDRCLFLYSGREWEGVQEKLGQLPLTSGEARAFSRFFFSGANECEPDKQGR</sequence>
<evidence type="ECO:0000256" key="5">
    <source>
        <dbReference type="ARBA" id="ARBA00023125"/>
    </source>
</evidence>
<evidence type="ECO:0000256" key="1">
    <source>
        <dbReference type="ARBA" id="ARBA00013860"/>
    </source>
</evidence>